<comment type="caution">
    <text evidence="1">The sequence shown here is derived from an EMBL/GenBank/DDBJ whole genome shotgun (WGS) entry which is preliminary data.</text>
</comment>
<dbReference type="Proteomes" id="UP001596174">
    <property type="component" value="Unassembled WGS sequence"/>
</dbReference>
<proteinExistence type="predicted"/>
<accession>A0ABW1G6M0</accession>
<reference evidence="2" key="1">
    <citation type="journal article" date="2019" name="Int. J. Syst. Evol. Microbiol.">
        <title>The Global Catalogue of Microorganisms (GCM) 10K type strain sequencing project: providing services to taxonomists for standard genome sequencing and annotation.</title>
        <authorList>
            <consortium name="The Broad Institute Genomics Platform"/>
            <consortium name="The Broad Institute Genome Sequencing Center for Infectious Disease"/>
            <person name="Wu L."/>
            <person name="Ma J."/>
        </authorList>
    </citation>
    <scope>NUCLEOTIDE SEQUENCE [LARGE SCALE GENOMIC DNA]</scope>
    <source>
        <strain evidence="2">JCM 4816</strain>
    </source>
</reference>
<gene>
    <name evidence="1" type="ORF">ACFP3V_21735</name>
</gene>
<sequence>MSALAEEALHGLLDDAAVFPPGDLPLPQAVPAHQAHRASWYAPFVGSFVCPAARAGEVAAPVDLSLTVPDGPSALAPVLDAFARHPLGRLVAVEVVLPESVPAAEAVAALDAQLPDNVTGYLEVPRDTRRTDVLDALAGTRHRAKFRTGGLVPQAHPDEAELARSILAAVERELPFKCTAGLHHAVRHTDGDLEQHGFLNVLLATDAALHGADEAELAALLAERSHQEVARRAAVAAEDGRLARARGRFVSFGTCSITDPITDLTALGLVRRPEETDA</sequence>
<evidence type="ECO:0000313" key="1">
    <source>
        <dbReference type="EMBL" id="MFC5909822.1"/>
    </source>
</evidence>
<dbReference type="RefSeq" id="WP_380585954.1">
    <property type="nucleotide sequence ID" value="NZ_JBHSQJ010000089.1"/>
</dbReference>
<keyword evidence="2" id="KW-1185">Reference proteome</keyword>
<organism evidence="1 2">
    <name type="scientific">Streptacidiphilus monticola</name>
    <dbReference type="NCBI Taxonomy" id="2161674"/>
    <lineage>
        <taxon>Bacteria</taxon>
        <taxon>Bacillati</taxon>
        <taxon>Actinomycetota</taxon>
        <taxon>Actinomycetes</taxon>
        <taxon>Kitasatosporales</taxon>
        <taxon>Streptomycetaceae</taxon>
        <taxon>Streptacidiphilus</taxon>
    </lineage>
</organism>
<dbReference type="EMBL" id="JBHSQJ010000089">
    <property type="protein sequence ID" value="MFC5909822.1"/>
    <property type="molecule type" value="Genomic_DNA"/>
</dbReference>
<name>A0ABW1G6M0_9ACTN</name>
<evidence type="ECO:0000313" key="2">
    <source>
        <dbReference type="Proteomes" id="UP001596174"/>
    </source>
</evidence>
<protein>
    <submittedName>
        <fullName evidence="1">Uncharacterized protein</fullName>
    </submittedName>
</protein>